<protein>
    <submittedName>
        <fullName evidence="1">Uncharacterized protein</fullName>
    </submittedName>
</protein>
<keyword evidence="2" id="KW-1185">Reference proteome</keyword>
<accession>A0A8C8SFX8</accession>
<organism evidence="1 2">
    <name type="scientific">Pelusios castaneus</name>
    <name type="common">West African mud turtle</name>
    <dbReference type="NCBI Taxonomy" id="367368"/>
    <lineage>
        <taxon>Eukaryota</taxon>
        <taxon>Metazoa</taxon>
        <taxon>Chordata</taxon>
        <taxon>Craniata</taxon>
        <taxon>Vertebrata</taxon>
        <taxon>Euteleostomi</taxon>
        <taxon>Archelosauria</taxon>
        <taxon>Testudinata</taxon>
        <taxon>Testudines</taxon>
        <taxon>Pleurodira</taxon>
        <taxon>Pelomedusidae</taxon>
        <taxon>Pelusios</taxon>
    </lineage>
</organism>
<evidence type="ECO:0000313" key="1">
    <source>
        <dbReference type="Ensembl" id="ENSPCEP00000021118.1"/>
    </source>
</evidence>
<proteinExistence type="predicted"/>
<dbReference type="Ensembl" id="ENSPCET00000021851.1">
    <property type="protein sequence ID" value="ENSPCEP00000021118.1"/>
    <property type="gene ID" value="ENSPCEG00000016282.1"/>
</dbReference>
<dbReference type="Proteomes" id="UP000694393">
    <property type="component" value="Unplaced"/>
</dbReference>
<sequence length="57" mass="6510">MQEQLLQYKILPIFQEHHNCSLNSQGLHQAYIPSPCKGIGHLGMHKITIKGKQTKNK</sequence>
<dbReference type="AlphaFoldDB" id="A0A8C8SFX8"/>
<evidence type="ECO:0000313" key="2">
    <source>
        <dbReference type="Proteomes" id="UP000694393"/>
    </source>
</evidence>
<reference evidence="1" key="2">
    <citation type="submission" date="2025-09" db="UniProtKB">
        <authorList>
            <consortium name="Ensembl"/>
        </authorList>
    </citation>
    <scope>IDENTIFICATION</scope>
</reference>
<reference evidence="1" key="1">
    <citation type="submission" date="2025-08" db="UniProtKB">
        <authorList>
            <consortium name="Ensembl"/>
        </authorList>
    </citation>
    <scope>IDENTIFICATION</scope>
</reference>
<name>A0A8C8SFX8_9SAUR</name>